<proteinExistence type="predicted"/>
<evidence type="ECO:0000313" key="2">
    <source>
        <dbReference type="Proteomes" id="UP001550044"/>
    </source>
</evidence>
<reference evidence="1 2" key="1">
    <citation type="submission" date="2024-06" db="EMBL/GenBank/DDBJ databases">
        <title>The Natural Products Discovery Center: Release of the First 8490 Sequenced Strains for Exploring Actinobacteria Biosynthetic Diversity.</title>
        <authorList>
            <person name="Kalkreuter E."/>
            <person name="Kautsar S.A."/>
            <person name="Yang D."/>
            <person name="Bader C.D."/>
            <person name="Teijaro C.N."/>
            <person name="Fluegel L."/>
            <person name="Davis C.M."/>
            <person name="Simpson J.R."/>
            <person name="Lauterbach L."/>
            <person name="Steele A.D."/>
            <person name="Gui C."/>
            <person name="Meng S."/>
            <person name="Li G."/>
            <person name="Viehrig K."/>
            <person name="Ye F."/>
            <person name="Su P."/>
            <person name="Kiefer A.F."/>
            <person name="Nichols A."/>
            <person name="Cepeda A.J."/>
            <person name="Yan W."/>
            <person name="Fan B."/>
            <person name="Jiang Y."/>
            <person name="Adhikari A."/>
            <person name="Zheng C.-J."/>
            <person name="Schuster L."/>
            <person name="Cowan T.M."/>
            <person name="Smanski M.J."/>
            <person name="Chevrette M.G."/>
            <person name="De Carvalho L.P.S."/>
            <person name="Shen B."/>
        </authorList>
    </citation>
    <scope>NUCLEOTIDE SEQUENCE [LARGE SCALE GENOMIC DNA]</scope>
    <source>
        <strain evidence="1 2">NPDC005137</strain>
    </source>
</reference>
<accession>A0ABV2U525</accession>
<dbReference type="EMBL" id="JBEXIP010000005">
    <property type="protein sequence ID" value="MET8432941.1"/>
    <property type="molecule type" value="Genomic_DNA"/>
</dbReference>
<comment type="caution">
    <text evidence="1">The sequence shown here is derived from an EMBL/GenBank/DDBJ whole genome shotgun (WGS) entry which is preliminary data.</text>
</comment>
<name>A0ABV2U525_9ACTN</name>
<organism evidence="1 2">
    <name type="scientific">Streptomyces sp. 900116325</name>
    <dbReference type="NCBI Taxonomy" id="3154295"/>
    <lineage>
        <taxon>Bacteria</taxon>
        <taxon>Bacillati</taxon>
        <taxon>Actinomycetota</taxon>
        <taxon>Actinomycetes</taxon>
        <taxon>Kitasatosporales</taxon>
        <taxon>Streptomycetaceae</taxon>
        <taxon>Streptomyces</taxon>
    </lineage>
</organism>
<dbReference type="Proteomes" id="UP001550044">
    <property type="component" value="Unassembled WGS sequence"/>
</dbReference>
<gene>
    <name evidence="1" type="ORF">ABZV61_09040</name>
</gene>
<sequence>MTVAKHTTNDADVWNAFNTWVMEQSSRPLRDLEFIHEGALNLYLYPEIADYAKARPLGRRWHRLDSPSGIPTWC</sequence>
<protein>
    <submittedName>
        <fullName evidence="1">Uncharacterized protein</fullName>
    </submittedName>
</protein>
<evidence type="ECO:0000313" key="1">
    <source>
        <dbReference type="EMBL" id="MET8432941.1"/>
    </source>
</evidence>
<keyword evidence="2" id="KW-1185">Reference proteome</keyword>
<dbReference type="RefSeq" id="WP_356505398.1">
    <property type="nucleotide sequence ID" value="NZ_JBEXIP010000005.1"/>
</dbReference>